<dbReference type="Proteomes" id="UP000609651">
    <property type="component" value="Unassembled WGS sequence"/>
</dbReference>
<gene>
    <name evidence="5" type="primary">macB_1</name>
    <name evidence="5" type="ORF">LzC2_00580</name>
</gene>
<dbReference type="SUPFAM" id="SSF52540">
    <property type="entry name" value="P-loop containing nucleoside triphosphate hydrolases"/>
    <property type="match status" value="1"/>
</dbReference>
<keyword evidence="2" id="KW-0547">Nucleotide-binding</keyword>
<reference evidence="5 6" key="1">
    <citation type="journal article" date="2020" name="Syst. Appl. Microbiol.">
        <title>Alienimonas chondri sp. nov., a novel planctomycete isolated from the biofilm of the red alga Chondrus crispus.</title>
        <authorList>
            <person name="Vitorino I."/>
            <person name="Albuquerque L."/>
            <person name="Wiegand S."/>
            <person name="Kallscheuer N."/>
            <person name="da Costa M.S."/>
            <person name="Lobo-da-Cunha A."/>
            <person name="Jogler C."/>
            <person name="Lage O.M."/>
        </authorList>
    </citation>
    <scope>NUCLEOTIDE SEQUENCE [LARGE SCALE GENOMIC DNA]</scope>
    <source>
        <strain evidence="5 6">LzC2</strain>
    </source>
</reference>
<keyword evidence="1" id="KW-0813">Transport</keyword>
<evidence type="ECO:0000313" key="5">
    <source>
        <dbReference type="EMBL" id="NNJ24011.1"/>
    </source>
</evidence>
<accession>A0ABX1V7G8</accession>
<proteinExistence type="predicted"/>
<dbReference type="InterPro" id="IPR017911">
    <property type="entry name" value="MacB-like_ATP-bd"/>
</dbReference>
<keyword evidence="3 5" id="KW-0067">ATP-binding</keyword>
<comment type="caution">
    <text evidence="5">The sequence shown here is derived from an EMBL/GenBank/DDBJ whole genome shotgun (WGS) entry which is preliminary data.</text>
</comment>
<evidence type="ECO:0000256" key="3">
    <source>
        <dbReference type="ARBA" id="ARBA00022840"/>
    </source>
</evidence>
<keyword evidence="6" id="KW-1185">Reference proteome</keyword>
<name>A0ABX1V7G8_9PLAN</name>
<dbReference type="GO" id="GO:0016787">
    <property type="term" value="F:hydrolase activity"/>
    <property type="evidence" value="ECO:0007669"/>
    <property type="project" value="UniProtKB-KW"/>
</dbReference>
<dbReference type="PANTHER" id="PTHR24220">
    <property type="entry name" value="IMPORT ATP-BINDING PROTEIN"/>
    <property type="match status" value="1"/>
</dbReference>
<dbReference type="InterPro" id="IPR017871">
    <property type="entry name" value="ABC_transporter-like_CS"/>
</dbReference>
<dbReference type="PANTHER" id="PTHR24220:SF86">
    <property type="entry name" value="ABC TRANSPORTER ABCH.1"/>
    <property type="match status" value="1"/>
</dbReference>
<feature type="domain" description="ABC transporter" evidence="4">
    <location>
        <begin position="16"/>
        <end position="233"/>
    </location>
</feature>
<dbReference type="EC" id="3.6.3.-" evidence="5"/>
<dbReference type="SMART" id="SM00382">
    <property type="entry name" value="AAA"/>
    <property type="match status" value="1"/>
</dbReference>
<dbReference type="CDD" id="cd03255">
    <property type="entry name" value="ABC_MJ0796_LolCDE_FtsE"/>
    <property type="match status" value="1"/>
</dbReference>
<dbReference type="PROSITE" id="PS00211">
    <property type="entry name" value="ABC_TRANSPORTER_1"/>
    <property type="match status" value="1"/>
</dbReference>
<dbReference type="Gene3D" id="3.40.50.300">
    <property type="entry name" value="P-loop containing nucleotide triphosphate hydrolases"/>
    <property type="match status" value="1"/>
</dbReference>
<dbReference type="EMBL" id="WTPX01000001">
    <property type="protein sequence ID" value="NNJ24011.1"/>
    <property type="molecule type" value="Genomic_DNA"/>
</dbReference>
<dbReference type="PROSITE" id="PS50893">
    <property type="entry name" value="ABC_TRANSPORTER_2"/>
    <property type="match status" value="1"/>
</dbReference>
<dbReference type="InterPro" id="IPR003439">
    <property type="entry name" value="ABC_transporter-like_ATP-bd"/>
</dbReference>
<dbReference type="RefSeq" id="WP_171182433.1">
    <property type="nucleotide sequence ID" value="NZ_WTPX01000001.1"/>
</dbReference>
<dbReference type="InterPro" id="IPR003593">
    <property type="entry name" value="AAA+_ATPase"/>
</dbReference>
<protein>
    <submittedName>
        <fullName evidence="5">Macrolide export ATP-binding/permease protein MacB</fullName>
        <ecNumber evidence="5">3.6.3.-</ecNumber>
    </submittedName>
</protein>
<evidence type="ECO:0000256" key="2">
    <source>
        <dbReference type="ARBA" id="ARBA00022741"/>
    </source>
</evidence>
<dbReference type="Pfam" id="PF00005">
    <property type="entry name" value="ABC_tran"/>
    <property type="match status" value="1"/>
</dbReference>
<sequence length="235" mass="25057">MDDSLPPASPGHAGAIALHEVTKTHQRGQTEVHALRGVTAEIPAGSFAFLLGPSGSGKSSLLYLMGGLDDVTGGEIAIDGRRLSAFTDAERDAFRRERVGFIFQAFNLLGNLDAVDNVLVPFLPKGVPAELRARAVALLEQVGLGDRLDHRPHQLSGGEQQRVAIARALLKNPQIVLADEPTGELDTETGAEIFAELRRLHAAGGTTVVVVTHDRALVTEGDLVFNIRDGRIIDP</sequence>
<organism evidence="5 6">
    <name type="scientific">Alienimonas chondri</name>
    <dbReference type="NCBI Taxonomy" id="2681879"/>
    <lineage>
        <taxon>Bacteria</taxon>
        <taxon>Pseudomonadati</taxon>
        <taxon>Planctomycetota</taxon>
        <taxon>Planctomycetia</taxon>
        <taxon>Planctomycetales</taxon>
        <taxon>Planctomycetaceae</taxon>
        <taxon>Alienimonas</taxon>
    </lineage>
</organism>
<keyword evidence="5" id="KW-0378">Hydrolase</keyword>
<dbReference type="InterPro" id="IPR027417">
    <property type="entry name" value="P-loop_NTPase"/>
</dbReference>
<evidence type="ECO:0000259" key="4">
    <source>
        <dbReference type="PROSITE" id="PS50893"/>
    </source>
</evidence>
<dbReference type="GO" id="GO:0005524">
    <property type="term" value="F:ATP binding"/>
    <property type="evidence" value="ECO:0007669"/>
    <property type="project" value="UniProtKB-KW"/>
</dbReference>
<evidence type="ECO:0000313" key="6">
    <source>
        <dbReference type="Proteomes" id="UP000609651"/>
    </source>
</evidence>
<evidence type="ECO:0000256" key="1">
    <source>
        <dbReference type="ARBA" id="ARBA00022448"/>
    </source>
</evidence>
<dbReference type="InterPro" id="IPR015854">
    <property type="entry name" value="ABC_transpr_LolD-like"/>
</dbReference>